<keyword evidence="3" id="KW-1185">Reference proteome</keyword>
<comment type="caution">
    <text evidence="2">The sequence shown here is derived from an EMBL/GenBank/DDBJ whole genome shotgun (WGS) entry which is preliminary data.</text>
</comment>
<sequence>MDRPRKSAGASCLTARAARRRNEGRPGAPPGPAARRRRSRAEEPGRAGLGQRHGDVEDADAMTGGVEADARADLDDVLAIRQASGLESHRARAARERAGEDEQDGRAIARAEKLWSEAADAQGERELKDPKDRDALVRAVALEAKEEDQDAAQIQLLASKEKADSDATEMRALSMGADAEELEHVAMANWSRRARTQAPFAPRPPMRLARRGPRQGDAAGSCELCVRAPHKQYSGRRTRTTKARGVM</sequence>
<accession>A0ABN9RW95</accession>
<evidence type="ECO:0000313" key="2">
    <source>
        <dbReference type="EMBL" id="CAK0823627.1"/>
    </source>
</evidence>
<protein>
    <submittedName>
        <fullName evidence="2">Uncharacterized protein</fullName>
    </submittedName>
</protein>
<name>A0ABN9RW95_9DINO</name>
<organism evidence="2 3">
    <name type="scientific">Prorocentrum cordatum</name>
    <dbReference type="NCBI Taxonomy" id="2364126"/>
    <lineage>
        <taxon>Eukaryota</taxon>
        <taxon>Sar</taxon>
        <taxon>Alveolata</taxon>
        <taxon>Dinophyceae</taxon>
        <taxon>Prorocentrales</taxon>
        <taxon>Prorocentraceae</taxon>
        <taxon>Prorocentrum</taxon>
    </lineage>
</organism>
<proteinExistence type="predicted"/>
<gene>
    <name evidence="2" type="ORF">PCOR1329_LOCUS24270</name>
</gene>
<dbReference type="Proteomes" id="UP001189429">
    <property type="component" value="Unassembled WGS sequence"/>
</dbReference>
<feature type="compositionally biased region" description="Basic and acidic residues" evidence="1">
    <location>
        <begin position="87"/>
        <end position="105"/>
    </location>
</feature>
<feature type="region of interest" description="Disordered" evidence="1">
    <location>
        <begin position="84"/>
        <end position="105"/>
    </location>
</feature>
<dbReference type="EMBL" id="CAUYUJ010008335">
    <property type="protein sequence ID" value="CAK0823627.1"/>
    <property type="molecule type" value="Genomic_DNA"/>
</dbReference>
<reference evidence="2" key="1">
    <citation type="submission" date="2023-10" db="EMBL/GenBank/DDBJ databases">
        <authorList>
            <person name="Chen Y."/>
            <person name="Shah S."/>
            <person name="Dougan E. K."/>
            <person name="Thang M."/>
            <person name="Chan C."/>
        </authorList>
    </citation>
    <scope>NUCLEOTIDE SEQUENCE [LARGE SCALE GENOMIC DNA]</scope>
</reference>
<feature type="region of interest" description="Disordered" evidence="1">
    <location>
        <begin position="1"/>
        <end position="64"/>
    </location>
</feature>
<evidence type="ECO:0000256" key="1">
    <source>
        <dbReference type="SAM" id="MobiDB-lite"/>
    </source>
</evidence>
<evidence type="ECO:0000313" key="3">
    <source>
        <dbReference type="Proteomes" id="UP001189429"/>
    </source>
</evidence>